<dbReference type="Proteomes" id="UP000253951">
    <property type="component" value="Chromosome"/>
</dbReference>
<dbReference type="OrthoDB" id="1365769at2"/>
<reference evidence="1 2" key="1">
    <citation type="submission" date="2018-07" db="EMBL/GenBank/DDBJ databases">
        <title>Complete genome sequence of Flavobacterium arcticum type strain SM1502T.</title>
        <authorList>
            <person name="Li Y."/>
            <person name="Li D.-D."/>
        </authorList>
    </citation>
    <scope>NUCLEOTIDE SEQUENCE [LARGE SCALE GENOMIC DNA]</scope>
    <source>
        <strain evidence="1 2">SM1502</strain>
    </source>
</reference>
<sequence length="89" mass="9937">MKISGNIESIEYRNTAGHEKKVVTIAPGFRQKAFVEFRGRRMADLDAFKENDEIEVTVTLEGKTSKNSGIQYNNLVAQEVTQTGSALMQ</sequence>
<accession>A0A345HBK2</accession>
<protein>
    <submittedName>
        <fullName evidence="1">DUF3127 domain-containing protein</fullName>
    </submittedName>
</protein>
<dbReference type="KEGG" id="fat:DVK85_06765"/>
<gene>
    <name evidence="1" type="ORF">DVK85_06765</name>
</gene>
<dbReference type="EMBL" id="CP031188">
    <property type="protein sequence ID" value="AXG73962.1"/>
    <property type="molecule type" value="Genomic_DNA"/>
</dbReference>
<dbReference type="RefSeq" id="WP_114677721.1">
    <property type="nucleotide sequence ID" value="NZ_CP031188.1"/>
</dbReference>
<proteinExistence type="predicted"/>
<dbReference type="AlphaFoldDB" id="A0A345HBK2"/>
<name>A0A345HBK2_9FLAO</name>
<organism evidence="1 2">
    <name type="scientific">Flavobacterium arcticum</name>
    <dbReference type="NCBI Taxonomy" id="1784713"/>
    <lineage>
        <taxon>Bacteria</taxon>
        <taxon>Pseudomonadati</taxon>
        <taxon>Bacteroidota</taxon>
        <taxon>Flavobacteriia</taxon>
        <taxon>Flavobacteriales</taxon>
        <taxon>Flavobacteriaceae</taxon>
        <taxon>Flavobacterium</taxon>
    </lineage>
</organism>
<evidence type="ECO:0000313" key="2">
    <source>
        <dbReference type="Proteomes" id="UP000253951"/>
    </source>
</evidence>
<evidence type="ECO:0000313" key="1">
    <source>
        <dbReference type="EMBL" id="AXG73962.1"/>
    </source>
</evidence>
<keyword evidence="2" id="KW-1185">Reference proteome</keyword>